<proteinExistence type="predicted"/>
<accession>A0A2W2BFU9</accession>
<organism evidence="1 2">
    <name type="scientific">Jiangella anatolica</name>
    <dbReference type="NCBI Taxonomy" id="2670374"/>
    <lineage>
        <taxon>Bacteria</taxon>
        <taxon>Bacillati</taxon>
        <taxon>Actinomycetota</taxon>
        <taxon>Actinomycetes</taxon>
        <taxon>Jiangellales</taxon>
        <taxon>Jiangellaceae</taxon>
        <taxon>Jiangella</taxon>
    </lineage>
</organism>
<keyword evidence="2" id="KW-1185">Reference proteome</keyword>
<comment type="caution">
    <text evidence="1">The sequence shown here is derived from an EMBL/GenBank/DDBJ whole genome shotgun (WGS) entry which is preliminary data.</text>
</comment>
<dbReference type="EMBL" id="POTW01000188">
    <property type="protein sequence ID" value="PZF79108.1"/>
    <property type="molecule type" value="Genomic_DNA"/>
</dbReference>
<evidence type="ECO:0000313" key="1">
    <source>
        <dbReference type="EMBL" id="PZF79108.1"/>
    </source>
</evidence>
<gene>
    <name evidence="1" type="ORF">C1I92_32860</name>
</gene>
<protein>
    <recommendedName>
        <fullName evidence="3">ATP/GTP-binding protein</fullName>
    </recommendedName>
</protein>
<sequence>MRASPECGYVYEQTSGDWPGAAYEITATANWVVTWAASGGETGTLEGARPTTAARVRIGERQVIETG</sequence>
<evidence type="ECO:0008006" key="3">
    <source>
        <dbReference type="Google" id="ProtNLM"/>
    </source>
</evidence>
<dbReference type="Proteomes" id="UP000248764">
    <property type="component" value="Unassembled WGS sequence"/>
</dbReference>
<reference evidence="1 2" key="1">
    <citation type="submission" date="2018-01" db="EMBL/GenBank/DDBJ databases">
        <title>Draft genome sequence of Jiangella sp. GTF31.</title>
        <authorList>
            <person name="Sahin N."/>
            <person name="Ay H."/>
            <person name="Saygin H."/>
        </authorList>
    </citation>
    <scope>NUCLEOTIDE SEQUENCE [LARGE SCALE GENOMIC DNA]</scope>
    <source>
        <strain evidence="1 2">GTF31</strain>
    </source>
</reference>
<dbReference type="AlphaFoldDB" id="A0A2W2BFU9"/>
<evidence type="ECO:0000313" key="2">
    <source>
        <dbReference type="Proteomes" id="UP000248764"/>
    </source>
</evidence>
<name>A0A2W2BFU9_9ACTN</name>